<feature type="domain" description="Katanin p80 subunit C-terminal" evidence="6">
    <location>
        <begin position="189"/>
        <end position="302"/>
    </location>
</feature>
<dbReference type="OrthoDB" id="10251605at2759"/>
<dbReference type="GO" id="GO:0005856">
    <property type="term" value="C:cytoskeleton"/>
    <property type="evidence" value="ECO:0007669"/>
    <property type="project" value="UniProtKB-SubCell"/>
</dbReference>
<dbReference type="Proteomes" id="UP000024635">
    <property type="component" value="Unassembled WGS sequence"/>
</dbReference>
<accession>A0A016S5G9</accession>
<reference evidence="8" key="1">
    <citation type="journal article" date="2015" name="Nat. Genet.">
        <title>The genome and transcriptome of the zoonotic hookworm Ancylostoma ceylanicum identify infection-specific gene families.</title>
        <authorList>
            <person name="Schwarz E.M."/>
            <person name="Hu Y."/>
            <person name="Antoshechkin I."/>
            <person name="Miller M.M."/>
            <person name="Sternberg P.W."/>
            <person name="Aroian R.V."/>
        </authorList>
    </citation>
    <scope>NUCLEOTIDE SEQUENCE</scope>
    <source>
        <strain evidence="8">HY135</strain>
    </source>
</reference>
<keyword evidence="3" id="KW-0206">Cytoskeleton</keyword>
<feature type="compositionally biased region" description="Polar residues" evidence="5">
    <location>
        <begin position="55"/>
        <end position="72"/>
    </location>
</feature>
<evidence type="ECO:0000313" key="7">
    <source>
        <dbReference type="EMBL" id="EYB85893.1"/>
    </source>
</evidence>
<keyword evidence="8" id="KW-1185">Reference proteome</keyword>
<gene>
    <name evidence="7" type="primary">Acey_s0289.g1513</name>
    <name evidence="7" type="ORF">Y032_0289g1513</name>
</gene>
<dbReference type="AlphaFoldDB" id="A0A016S5G9"/>
<feature type="region of interest" description="Disordered" evidence="5">
    <location>
        <begin position="1"/>
        <end position="141"/>
    </location>
</feature>
<feature type="coiled-coil region" evidence="4">
    <location>
        <begin position="273"/>
        <end position="303"/>
    </location>
</feature>
<feature type="compositionally biased region" description="Low complexity" evidence="5">
    <location>
        <begin position="21"/>
        <end position="35"/>
    </location>
</feature>
<dbReference type="STRING" id="53326.A0A016S5G9"/>
<keyword evidence="2" id="KW-0963">Cytoplasm</keyword>
<feature type="compositionally biased region" description="Polar residues" evidence="5">
    <location>
        <begin position="8"/>
        <end position="17"/>
    </location>
</feature>
<sequence length="322" mass="35842">MHPKRLNDSQSAGNLQVNPVPIRSSSSDRSTPISTKFRAQRDASDRRTHSERSLTSRPRSPSMPTVHTSVDSWRTRESAGSRVVSRSVSPANGAIVKETAVAASRSQEKPSRGPPGTKPPREPRRAVQATNSNDSSMSQQRANSIQGLSLSEFVAKTEKEHYMTVMQAEKTALGVQQLVASLKHGGVSAMLKDGIFADELAVAAMLRMLNEKKRWDINICNSYLGKLKEFLFDNTLPETCRQVALSSLQCIATSLVDSLRNCARAPLSSIGVDVAAEERKEKAENCLKELRDLRDRREQFYRRLCQEDIYRLDAIMVFLKPL</sequence>
<name>A0A016S5G9_9BILA</name>
<evidence type="ECO:0000313" key="8">
    <source>
        <dbReference type="Proteomes" id="UP000024635"/>
    </source>
</evidence>
<feature type="compositionally biased region" description="Basic and acidic residues" evidence="5">
    <location>
        <begin position="39"/>
        <end position="54"/>
    </location>
</feature>
<dbReference type="EMBL" id="JARK01001625">
    <property type="protein sequence ID" value="EYB85893.1"/>
    <property type="molecule type" value="Genomic_DNA"/>
</dbReference>
<protein>
    <recommendedName>
        <fullName evidence="6">Katanin p80 subunit C-terminal domain-containing protein</fullName>
    </recommendedName>
</protein>
<evidence type="ECO:0000256" key="4">
    <source>
        <dbReference type="SAM" id="Coils"/>
    </source>
</evidence>
<organism evidence="7 8">
    <name type="scientific">Ancylostoma ceylanicum</name>
    <dbReference type="NCBI Taxonomy" id="53326"/>
    <lineage>
        <taxon>Eukaryota</taxon>
        <taxon>Metazoa</taxon>
        <taxon>Ecdysozoa</taxon>
        <taxon>Nematoda</taxon>
        <taxon>Chromadorea</taxon>
        <taxon>Rhabditida</taxon>
        <taxon>Rhabditina</taxon>
        <taxon>Rhabditomorpha</taxon>
        <taxon>Strongyloidea</taxon>
        <taxon>Ancylostomatidae</taxon>
        <taxon>Ancylostomatinae</taxon>
        <taxon>Ancylostoma</taxon>
    </lineage>
</organism>
<evidence type="ECO:0000256" key="1">
    <source>
        <dbReference type="ARBA" id="ARBA00004245"/>
    </source>
</evidence>
<feature type="compositionally biased region" description="Polar residues" evidence="5">
    <location>
        <begin position="128"/>
        <end position="141"/>
    </location>
</feature>
<dbReference type="GO" id="GO:0008017">
    <property type="term" value="F:microtubule binding"/>
    <property type="evidence" value="ECO:0007669"/>
    <property type="project" value="InterPro"/>
</dbReference>
<evidence type="ECO:0000259" key="6">
    <source>
        <dbReference type="Pfam" id="PF13925"/>
    </source>
</evidence>
<comment type="subcellular location">
    <subcellularLocation>
        <location evidence="1">Cytoplasm</location>
        <location evidence="1">Cytoskeleton</location>
    </subcellularLocation>
</comment>
<dbReference type="Pfam" id="PF13925">
    <property type="entry name" value="Katanin_con80"/>
    <property type="match status" value="1"/>
</dbReference>
<evidence type="ECO:0000256" key="3">
    <source>
        <dbReference type="ARBA" id="ARBA00023212"/>
    </source>
</evidence>
<dbReference type="InterPro" id="IPR028021">
    <property type="entry name" value="Katanin_C-terminal"/>
</dbReference>
<proteinExistence type="predicted"/>
<evidence type="ECO:0000256" key="2">
    <source>
        <dbReference type="ARBA" id="ARBA00022490"/>
    </source>
</evidence>
<keyword evidence="4" id="KW-0175">Coiled coil</keyword>
<comment type="caution">
    <text evidence="7">The sequence shown here is derived from an EMBL/GenBank/DDBJ whole genome shotgun (WGS) entry which is preliminary data.</text>
</comment>
<evidence type="ECO:0000256" key="5">
    <source>
        <dbReference type="SAM" id="MobiDB-lite"/>
    </source>
</evidence>